<dbReference type="Proteomes" id="UP000030651">
    <property type="component" value="Unassembled WGS sequence"/>
</dbReference>
<dbReference type="EMBL" id="KI912109">
    <property type="protein sequence ID" value="ETS88231.1"/>
    <property type="molecule type" value="Genomic_DNA"/>
</dbReference>
<dbReference type="PANTHER" id="PTHR45458">
    <property type="entry name" value="SHORT-CHAIN DEHYDROGENASE/REDUCTASE SDR"/>
    <property type="match status" value="1"/>
</dbReference>
<evidence type="ECO:0008006" key="4">
    <source>
        <dbReference type="Google" id="ProtNLM"/>
    </source>
</evidence>
<dbReference type="InterPro" id="IPR036291">
    <property type="entry name" value="NAD(P)-bd_dom_sf"/>
</dbReference>
<dbReference type="InParanoid" id="W3XSQ8"/>
<proteinExistence type="predicted"/>
<evidence type="ECO:0000313" key="2">
    <source>
        <dbReference type="EMBL" id="ETS88231.1"/>
    </source>
</evidence>
<keyword evidence="1" id="KW-0521">NADP</keyword>
<dbReference type="OrthoDB" id="7289984at2759"/>
<dbReference type="RefSeq" id="XP_007828831.1">
    <property type="nucleotide sequence ID" value="XM_007830640.1"/>
</dbReference>
<dbReference type="eggNOG" id="KOG1611">
    <property type="taxonomic scope" value="Eukaryota"/>
</dbReference>
<accession>W3XSQ8</accession>
<sequence>MPSYVITGASRGLGFEHVRQLSADPNNLIVGLARDRDATIKKVKEELGEKPNVFILRGDLHDRDSLKATAADSFPILDGKLDYLIANAGVASKFDSYTNLGEQGDDPDGLEREYLSLHKTNVIGNINLINSFMPQVLAGREKKVIAISSGLSDFDAVRKLDLDTAPLYAISKAALNMVVAKFQSQYKPDGVLFLSICPGMVDVGQYSKATPVQLQRIQKMVGKFHEFYPHFPGPATPAQAIRDVISVYQKADLENYAGDFVSHHGNKEWL</sequence>
<evidence type="ECO:0000256" key="1">
    <source>
        <dbReference type="ARBA" id="ARBA00022857"/>
    </source>
</evidence>
<dbReference type="AlphaFoldDB" id="W3XSQ8"/>
<organism evidence="2 3">
    <name type="scientific">Pestalotiopsis fici (strain W106-1 / CGMCC3.15140)</name>
    <dbReference type="NCBI Taxonomy" id="1229662"/>
    <lineage>
        <taxon>Eukaryota</taxon>
        <taxon>Fungi</taxon>
        <taxon>Dikarya</taxon>
        <taxon>Ascomycota</taxon>
        <taxon>Pezizomycotina</taxon>
        <taxon>Sordariomycetes</taxon>
        <taxon>Xylariomycetidae</taxon>
        <taxon>Amphisphaeriales</taxon>
        <taxon>Sporocadaceae</taxon>
        <taxon>Pestalotiopsis</taxon>
    </lineage>
</organism>
<reference evidence="3" key="1">
    <citation type="journal article" date="2015" name="BMC Genomics">
        <title>Genomic and transcriptomic analysis of the endophytic fungus Pestalotiopsis fici reveals its lifestyle and high potential for synthesis of natural products.</title>
        <authorList>
            <person name="Wang X."/>
            <person name="Zhang X."/>
            <person name="Liu L."/>
            <person name="Xiang M."/>
            <person name="Wang W."/>
            <person name="Sun X."/>
            <person name="Che Y."/>
            <person name="Guo L."/>
            <person name="Liu G."/>
            <person name="Guo L."/>
            <person name="Wang C."/>
            <person name="Yin W.B."/>
            <person name="Stadler M."/>
            <person name="Zhang X."/>
            <person name="Liu X."/>
        </authorList>
    </citation>
    <scope>NUCLEOTIDE SEQUENCE [LARGE SCALE GENOMIC DNA]</scope>
    <source>
        <strain evidence="3">W106-1 / CGMCC3.15140</strain>
    </source>
</reference>
<dbReference type="OMA" id="NIYLVCA"/>
<dbReference type="InterPro" id="IPR052184">
    <property type="entry name" value="SDR_enzymes"/>
</dbReference>
<protein>
    <recommendedName>
        <fullName evidence="4">NAD(P)-binding protein</fullName>
    </recommendedName>
</protein>
<dbReference type="PANTHER" id="PTHR45458:SF3">
    <property type="entry name" value="CHAIN DEHYDROGENASE (ATSC), PUTATIVE-RELATED"/>
    <property type="match status" value="1"/>
</dbReference>
<dbReference type="Gene3D" id="3.40.50.720">
    <property type="entry name" value="NAD(P)-binding Rossmann-like Domain"/>
    <property type="match status" value="1"/>
</dbReference>
<dbReference type="GeneID" id="19267072"/>
<dbReference type="PROSITE" id="PS00061">
    <property type="entry name" value="ADH_SHORT"/>
    <property type="match status" value="1"/>
</dbReference>
<keyword evidence="3" id="KW-1185">Reference proteome</keyword>
<evidence type="ECO:0000313" key="3">
    <source>
        <dbReference type="Proteomes" id="UP000030651"/>
    </source>
</evidence>
<dbReference type="SUPFAM" id="SSF51735">
    <property type="entry name" value="NAD(P)-binding Rossmann-fold domains"/>
    <property type="match status" value="1"/>
</dbReference>
<dbReference type="InterPro" id="IPR002347">
    <property type="entry name" value="SDR_fam"/>
</dbReference>
<dbReference type="InterPro" id="IPR020904">
    <property type="entry name" value="Sc_DH/Rdtase_CS"/>
</dbReference>
<dbReference type="HOGENOM" id="CLU_010194_9_2_1"/>
<gene>
    <name evidence="2" type="ORF">PFICI_02059</name>
</gene>
<name>W3XSQ8_PESFW</name>
<dbReference type="Pfam" id="PF00106">
    <property type="entry name" value="adh_short"/>
    <property type="match status" value="1"/>
</dbReference>
<dbReference type="KEGG" id="pfy:PFICI_02059"/>
<dbReference type="PRINTS" id="PR00081">
    <property type="entry name" value="GDHRDH"/>
</dbReference>
<dbReference type="GO" id="GO:0016616">
    <property type="term" value="F:oxidoreductase activity, acting on the CH-OH group of donors, NAD or NADP as acceptor"/>
    <property type="evidence" value="ECO:0007669"/>
    <property type="project" value="TreeGrafter"/>
</dbReference>